<reference evidence="1 2" key="1">
    <citation type="journal article" date="2014" name="Genome Biol. Evol.">
        <title>The secreted proteins of Achlya hypogyna and Thraustotheca clavata identify the ancestral oomycete secretome and reveal gene acquisitions by horizontal gene transfer.</title>
        <authorList>
            <person name="Misner I."/>
            <person name="Blouin N."/>
            <person name="Leonard G."/>
            <person name="Richards T.A."/>
            <person name="Lane C.E."/>
        </authorList>
    </citation>
    <scope>NUCLEOTIDE SEQUENCE [LARGE SCALE GENOMIC DNA]</scope>
    <source>
        <strain evidence="1 2">ATCC 34112</strain>
    </source>
</reference>
<keyword evidence="2" id="KW-1185">Reference proteome</keyword>
<accession>A0A1V9ZQA4</accession>
<evidence type="ECO:0000313" key="1">
    <source>
        <dbReference type="EMBL" id="OQS00131.1"/>
    </source>
</evidence>
<gene>
    <name evidence="1" type="ORF">THRCLA_21741</name>
</gene>
<protein>
    <recommendedName>
        <fullName evidence="3">START domain-containing protein</fullName>
    </recommendedName>
</protein>
<dbReference type="InterPro" id="IPR023393">
    <property type="entry name" value="START-like_dom_sf"/>
</dbReference>
<dbReference type="SUPFAM" id="SSF57903">
    <property type="entry name" value="FYVE/PHD zinc finger"/>
    <property type="match status" value="1"/>
</dbReference>
<dbReference type="Proteomes" id="UP000243217">
    <property type="component" value="Unassembled WGS sequence"/>
</dbReference>
<dbReference type="InterPro" id="IPR052727">
    <property type="entry name" value="Rab4/Rab5_effector"/>
</dbReference>
<dbReference type="OrthoDB" id="77731at2759"/>
<evidence type="ECO:0000313" key="2">
    <source>
        <dbReference type="Proteomes" id="UP000243217"/>
    </source>
</evidence>
<sequence length="310" mass="36400">MRDLQHQIRQNQLEQELFQSNSSPEFRSEAIAIANSCNEAYEDLIKFYHEFEHQRPSNWRMIRNHRNVHLYQGPATKSHRIPVSYRFTTQIDATIEEVQAHMSNLTTADMKDTMEKYADGIIDMRALRHIQGPYNNEPDLHILVRWFANEFPKPLKNRDFCVAEIQNGCTLASGHRAWALVQHSVQLQSCPDISKAISIQYQRAKIHHFGLLFVETLPGLIDVFVHLEIDFKGYTPSWLYPLIIKRRALSLAKLNEFMHARRQGQLGLQTPVAQRKHCQYCARKFSPLWWKIHCYYCGEVRVAFLNQMSY</sequence>
<organism evidence="1 2">
    <name type="scientific">Thraustotheca clavata</name>
    <dbReference type="NCBI Taxonomy" id="74557"/>
    <lineage>
        <taxon>Eukaryota</taxon>
        <taxon>Sar</taxon>
        <taxon>Stramenopiles</taxon>
        <taxon>Oomycota</taxon>
        <taxon>Saprolegniomycetes</taxon>
        <taxon>Saprolegniales</taxon>
        <taxon>Achlyaceae</taxon>
        <taxon>Thraustotheca</taxon>
    </lineage>
</organism>
<dbReference type="PANTHER" id="PTHR13510">
    <property type="entry name" value="FYVE-FINGER-CONTAINING RAB5 EFFECTOR PROTEIN RABENOSYN-5-RELATED"/>
    <property type="match status" value="1"/>
</dbReference>
<dbReference type="AlphaFoldDB" id="A0A1V9ZQA4"/>
<dbReference type="SUPFAM" id="SSF55961">
    <property type="entry name" value="Bet v1-like"/>
    <property type="match status" value="1"/>
</dbReference>
<dbReference type="EMBL" id="JNBS01001748">
    <property type="protein sequence ID" value="OQS00131.1"/>
    <property type="molecule type" value="Genomic_DNA"/>
</dbReference>
<dbReference type="Gene3D" id="3.30.530.20">
    <property type="match status" value="1"/>
</dbReference>
<proteinExistence type="predicted"/>
<dbReference type="InterPro" id="IPR011011">
    <property type="entry name" value="Znf_FYVE_PHD"/>
</dbReference>
<evidence type="ECO:0008006" key="3">
    <source>
        <dbReference type="Google" id="ProtNLM"/>
    </source>
</evidence>
<name>A0A1V9ZQA4_9STRA</name>
<comment type="caution">
    <text evidence="1">The sequence shown here is derived from an EMBL/GenBank/DDBJ whole genome shotgun (WGS) entry which is preliminary data.</text>
</comment>
<dbReference type="PANTHER" id="PTHR13510:SF44">
    <property type="entry name" value="RABENOSYN-5"/>
    <property type="match status" value="1"/>
</dbReference>